<dbReference type="Gene3D" id="2.40.50.180">
    <property type="entry name" value="CheA-289, Domain 4"/>
    <property type="match status" value="1"/>
</dbReference>
<gene>
    <name evidence="2" type="ORF">I5803_15750</name>
</gene>
<sequence length="176" mass="18958">MANREALRELQSRLASRLQAARTEGVQASWLAVEAAGARYLFPLAQSGEIFPFSSAQHVPYTQAWFLGVANLRGGLYGVVDLAGFVAGRAPTMRSDATRAESRLVALNALLEVNCALLIDRLAGLRNLDAFSSSAEPPEGSPDYFGSGYTDANGVYWQEINLQALSQQSEFLSISA</sequence>
<proteinExistence type="predicted"/>
<dbReference type="SMART" id="SM00260">
    <property type="entry name" value="CheW"/>
    <property type="match status" value="1"/>
</dbReference>
<name>A0A931H6D1_9BURK</name>
<dbReference type="PROSITE" id="PS50851">
    <property type="entry name" value="CHEW"/>
    <property type="match status" value="1"/>
</dbReference>
<dbReference type="RefSeq" id="WP_196987282.1">
    <property type="nucleotide sequence ID" value="NZ_JADWYS010000001.1"/>
</dbReference>
<reference evidence="2" key="1">
    <citation type="submission" date="2020-11" db="EMBL/GenBank/DDBJ databases">
        <title>Bacterial whole genome sequence for Caenimonas sp. DR4.4.</title>
        <authorList>
            <person name="Le V."/>
            <person name="Ko S.-R."/>
            <person name="Ahn C.-Y."/>
            <person name="Oh H.-M."/>
        </authorList>
    </citation>
    <scope>NUCLEOTIDE SEQUENCE</scope>
    <source>
        <strain evidence="2">DR4.4</strain>
    </source>
</reference>
<accession>A0A931H6D1</accession>
<evidence type="ECO:0000313" key="3">
    <source>
        <dbReference type="Proteomes" id="UP000651050"/>
    </source>
</evidence>
<protein>
    <submittedName>
        <fullName evidence="2">Chemotaxis protein CheW</fullName>
    </submittedName>
</protein>
<keyword evidence="3" id="KW-1185">Reference proteome</keyword>
<evidence type="ECO:0000313" key="2">
    <source>
        <dbReference type="EMBL" id="MBG9389485.1"/>
    </source>
</evidence>
<dbReference type="GO" id="GO:0006935">
    <property type="term" value="P:chemotaxis"/>
    <property type="evidence" value="ECO:0007669"/>
    <property type="project" value="InterPro"/>
</dbReference>
<feature type="domain" description="CheW-like" evidence="1">
    <location>
        <begin position="27"/>
        <end position="171"/>
    </location>
</feature>
<dbReference type="GO" id="GO:0007165">
    <property type="term" value="P:signal transduction"/>
    <property type="evidence" value="ECO:0007669"/>
    <property type="project" value="InterPro"/>
</dbReference>
<dbReference type="EMBL" id="JADWYS010000001">
    <property type="protein sequence ID" value="MBG9389485.1"/>
    <property type="molecule type" value="Genomic_DNA"/>
</dbReference>
<dbReference type="InterPro" id="IPR002545">
    <property type="entry name" value="CheW-lke_dom"/>
</dbReference>
<evidence type="ECO:0000259" key="1">
    <source>
        <dbReference type="PROSITE" id="PS50851"/>
    </source>
</evidence>
<comment type="caution">
    <text evidence="2">The sequence shown here is derived from an EMBL/GenBank/DDBJ whole genome shotgun (WGS) entry which is preliminary data.</text>
</comment>
<dbReference type="SUPFAM" id="SSF50341">
    <property type="entry name" value="CheW-like"/>
    <property type="match status" value="1"/>
</dbReference>
<dbReference type="Pfam" id="PF01584">
    <property type="entry name" value="CheW"/>
    <property type="match status" value="1"/>
</dbReference>
<dbReference type="InterPro" id="IPR036061">
    <property type="entry name" value="CheW-like_dom_sf"/>
</dbReference>
<dbReference type="Proteomes" id="UP000651050">
    <property type="component" value="Unassembled WGS sequence"/>
</dbReference>
<organism evidence="2 3">
    <name type="scientific">Caenimonas aquaedulcis</name>
    <dbReference type="NCBI Taxonomy" id="2793270"/>
    <lineage>
        <taxon>Bacteria</taxon>
        <taxon>Pseudomonadati</taxon>
        <taxon>Pseudomonadota</taxon>
        <taxon>Betaproteobacteria</taxon>
        <taxon>Burkholderiales</taxon>
        <taxon>Comamonadaceae</taxon>
        <taxon>Caenimonas</taxon>
    </lineage>
</organism>
<dbReference type="AlphaFoldDB" id="A0A931H6D1"/>